<proteinExistence type="predicted"/>
<name>A0A8X6YCG4_9ARAC</name>
<comment type="caution">
    <text evidence="1">The sequence shown here is derived from an EMBL/GenBank/DDBJ whole genome shotgun (WGS) entry which is preliminary data.</text>
</comment>
<dbReference type="EMBL" id="BMAV01017116">
    <property type="protein sequence ID" value="GFY68551.1"/>
    <property type="molecule type" value="Genomic_DNA"/>
</dbReference>
<gene>
    <name evidence="1" type="ORF">TNIN_472871</name>
</gene>
<organism evidence="1 2">
    <name type="scientific">Trichonephila inaurata madagascariensis</name>
    <dbReference type="NCBI Taxonomy" id="2747483"/>
    <lineage>
        <taxon>Eukaryota</taxon>
        <taxon>Metazoa</taxon>
        <taxon>Ecdysozoa</taxon>
        <taxon>Arthropoda</taxon>
        <taxon>Chelicerata</taxon>
        <taxon>Arachnida</taxon>
        <taxon>Araneae</taxon>
        <taxon>Araneomorphae</taxon>
        <taxon>Entelegynae</taxon>
        <taxon>Araneoidea</taxon>
        <taxon>Nephilidae</taxon>
        <taxon>Trichonephila</taxon>
        <taxon>Trichonephila inaurata</taxon>
    </lineage>
</organism>
<keyword evidence="2" id="KW-1185">Reference proteome</keyword>
<evidence type="ECO:0000313" key="1">
    <source>
        <dbReference type="EMBL" id="GFY68551.1"/>
    </source>
</evidence>
<protein>
    <submittedName>
        <fullName evidence="1">Uncharacterized protein</fullName>
    </submittedName>
</protein>
<dbReference type="AlphaFoldDB" id="A0A8X6YCG4"/>
<dbReference type="OrthoDB" id="6421076at2759"/>
<reference evidence="1" key="1">
    <citation type="submission" date="2020-08" db="EMBL/GenBank/DDBJ databases">
        <title>Multicomponent nature underlies the extraordinary mechanical properties of spider dragline silk.</title>
        <authorList>
            <person name="Kono N."/>
            <person name="Nakamura H."/>
            <person name="Mori M."/>
            <person name="Yoshida Y."/>
            <person name="Ohtoshi R."/>
            <person name="Malay A.D."/>
            <person name="Moran D.A.P."/>
            <person name="Tomita M."/>
            <person name="Numata K."/>
            <person name="Arakawa K."/>
        </authorList>
    </citation>
    <scope>NUCLEOTIDE SEQUENCE</scope>
</reference>
<evidence type="ECO:0000313" key="2">
    <source>
        <dbReference type="Proteomes" id="UP000886998"/>
    </source>
</evidence>
<sequence length="233" mass="27788">MAQGTVIRITDELFLSLLNKLEYFVEPLENYEEGGLHHTDLILRLREAVWVHRKISQVLWFPFLRRHADVITSSESKYITYTNFILYNSVNYLLDPYDRLIATCSIIIAVAELSYERGKQVFSDCSSKIFQVFFEEFLKTPFEKRGGWQYLEEYILKQRYLKWYNKKEICPNFYKTEEHLQQELKLAEYIHQMACNDFKVDFLPIKSNENEVENNEEISRLTDKVVKGLLLDP</sequence>
<accession>A0A8X6YCG4</accession>
<dbReference type="Proteomes" id="UP000886998">
    <property type="component" value="Unassembled WGS sequence"/>
</dbReference>